<gene>
    <name evidence="1" type="ORF">AVEN_59604_1</name>
</gene>
<reference evidence="1 2" key="1">
    <citation type="journal article" date="2019" name="Sci. Rep.">
        <title>Orb-weaving spider Araneus ventricosus genome elucidates the spidroin gene catalogue.</title>
        <authorList>
            <person name="Kono N."/>
            <person name="Nakamura H."/>
            <person name="Ohtoshi R."/>
            <person name="Moran D.A.P."/>
            <person name="Shinohara A."/>
            <person name="Yoshida Y."/>
            <person name="Fujiwara M."/>
            <person name="Mori M."/>
            <person name="Tomita M."/>
            <person name="Arakawa K."/>
        </authorList>
    </citation>
    <scope>NUCLEOTIDE SEQUENCE [LARGE SCALE GENOMIC DNA]</scope>
</reference>
<evidence type="ECO:0000313" key="1">
    <source>
        <dbReference type="EMBL" id="GBM84288.1"/>
    </source>
</evidence>
<protein>
    <submittedName>
        <fullName evidence="1">Uncharacterized protein</fullName>
    </submittedName>
</protein>
<comment type="caution">
    <text evidence="1">The sequence shown here is derived from an EMBL/GenBank/DDBJ whole genome shotgun (WGS) entry which is preliminary data.</text>
</comment>
<evidence type="ECO:0000313" key="2">
    <source>
        <dbReference type="Proteomes" id="UP000499080"/>
    </source>
</evidence>
<organism evidence="1 2">
    <name type="scientific">Araneus ventricosus</name>
    <name type="common">Orbweaver spider</name>
    <name type="synonym">Epeira ventricosa</name>
    <dbReference type="NCBI Taxonomy" id="182803"/>
    <lineage>
        <taxon>Eukaryota</taxon>
        <taxon>Metazoa</taxon>
        <taxon>Ecdysozoa</taxon>
        <taxon>Arthropoda</taxon>
        <taxon>Chelicerata</taxon>
        <taxon>Arachnida</taxon>
        <taxon>Araneae</taxon>
        <taxon>Araneomorphae</taxon>
        <taxon>Entelegynae</taxon>
        <taxon>Araneoidea</taxon>
        <taxon>Araneidae</taxon>
        <taxon>Araneus</taxon>
    </lineage>
</organism>
<accession>A0A4Y2J3G1</accession>
<dbReference type="OrthoDB" id="6428130at2759"/>
<keyword evidence="2" id="KW-1185">Reference proteome</keyword>
<proteinExistence type="predicted"/>
<dbReference type="EMBL" id="BGPR01003147">
    <property type="protein sequence ID" value="GBM84288.1"/>
    <property type="molecule type" value="Genomic_DNA"/>
</dbReference>
<dbReference type="Proteomes" id="UP000499080">
    <property type="component" value="Unassembled WGS sequence"/>
</dbReference>
<dbReference type="AlphaFoldDB" id="A0A4Y2J3G1"/>
<name>A0A4Y2J3G1_ARAVE</name>
<sequence>MFLCEPFTCDVCRCKKGKVPRAFVVSVALRDSAILIQRSLPCNLKSSQAASHASKSKTHHLTERSIPIGAFLREEAGLAPSLTMANLLSTIFMSPSAMQHMVFSTDPPPRAFSLPIRKMAKFIVPPCKTPHDERFKVGARCLIYTPTLHAILCNV</sequence>